<evidence type="ECO:0000259" key="2">
    <source>
        <dbReference type="SMART" id="SM00563"/>
    </source>
</evidence>
<dbReference type="RefSeq" id="WP_076363181.1">
    <property type="nucleotide sequence ID" value="NZ_OBMN01000001.1"/>
</dbReference>
<reference evidence="4" key="1">
    <citation type="submission" date="2017-01" db="EMBL/GenBank/DDBJ databases">
        <authorList>
            <person name="Varghese N."/>
            <person name="Submissions S."/>
        </authorList>
    </citation>
    <scope>NUCLEOTIDE SEQUENCE [LARGE SCALE GENOMIC DNA]</scope>
    <source>
        <strain evidence="4">DSM 18714</strain>
    </source>
</reference>
<organism evidence="3 4">
    <name type="scientific">Phaeovulum vinaykumarii</name>
    <dbReference type="NCBI Taxonomy" id="407234"/>
    <lineage>
        <taxon>Bacteria</taxon>
        <taxon>Pseudomonadati</taxon>
        <taxon>Pseudomonadota</taxon>
        <taxon>Alphaproteobacteria</taxon>
        <taxon>Rhodobacterales</taxon>
        <taxon>Paracoccaceae</taxon>
        <taxon>Phaeovulum</taxon>
    </lineage>
</organism>
<dbReference type="CDD" id="cd07989">
    <property type="entry name" value="LPLAT_AGPAT-like"/>
    <property type="match status" value="1"/>
</dbReference>
<dbReference type="GO" id="GO:0006631">
    <property type="term" value="P:fatty acid metabolic process"/>
    <property type="evidence" value="ECO:0007669"/>
    <property type="project" value="TreeGrafter"/>
</dbReference>
<dbReference type="Pfam" id="PF00501">
    <property type="entry name" value="AMP-binding"/>
    <property type="match status" value="1"/>
</dbReference>
<gene>
    <name evidence="3" type="ORF">SAMN05421795_101336</name>
</gene>
<dbReference type="Gene3D" id="3.40.50.12780">
    <property type="entry name" value="N-terminal domain of ligase-like"/>
    <property type="match status" value="1"/>
</dbReference>
<dbReference type="PROSITE" id="PS00455">
    <property type="entry name" value="AMP_BINDING"/>
    <property type="match status" value="1"/>
</dbReference>
<dbReference type="InterPro" id="IPR020845">
    <property type="entry name" value="AMP-binding_CS"/>
</dbReference>
<keyword evidence="3" id="KW-0808">Transferase</keyword>
<keyword evidence="4" id="KW-1185">Reference proteome</keyword>
<evidence type="ECO:0000313" key="4">
    <source>
        <dbReference type="Proteomes" id="UP000186098"/>
    </source>
</evidence>
<dbReference type="Pfam" id="PF01553">
    <property type="entry name" value="Acyltransferase"/>
    <property type="match status" value="1"/>
</dbReference>
<sequence>MTVSHTPPPAWLAIAVKTWFRVRHGGAWPPPSDGPVVFVANHLSLIDAPLIALLAGRRCLVAMHAHPPQHGIAGWLWRRAGVERLDVNDPHQLRDFLHRVRAGESAIVFPEARMSRHGALMKVYPEAAKLVRSTRAPVVPVHLEGTELSVWSPEKAGQPRRWRPRVHVEIGAPRPLAAEGESQGATGNVLGDLLEETRFRALSRWSSVPAVLAETARRLGGGLRVIEDPLGNALTFRRIFIAAAALGERLRRRTDPAEIVGVLLPGVATVPAVLCALWREGRVPALLNPTLGPGPARGALGVAGIRRVLSSRAFVEQADLGPMIRRFEEDGIELIWTEDLRAEIGTGRRLLAALASLRQRRIPRETPAVVLFTSGTEGAPKAVLLSHANLLANVAQLRARTDVAPADRVLTALPLFHALGLTGGLLFPLVCGARTLIYPTPLHYKVIPELAYAHQATIIFGTDTFLAGWGRRADPHDFASVRAAIAGAEPVKPSTRTLWIDRFGVRIIEGYGATEAAPVLALNTPTCDRFGTVGQFLPGIETRLEQVPGIPGARLWVRGPNVMLGYMRADRPGVLEPLTDGWYDTGDAVSITPDGFVTLEGRIKRFAKIGGEMVSLAAVERLAAQTWPEASVAAIALPDARKGERIVLAVVGTQPRRAALQERARAEGLGELLLPAEIVALDEIPLLASGKTNYPELTRRLTEVAQAQAS</sequence>
<dbReference type="STRING" id="407234.SAMN05421795_101336"/>
<feature type="domain" description="Phospholipid/glycerol acyltransferase" evidence="2">
    <location>
        <begin position="36"/>
        <end position="146"/>
    </location>
</feature>
<comment type="similarity">
    <text evidence="1">Belongs to the ATP-dependent AMP-binding enzyme family.</text>
</comment>
<dbReference type="EMBL" id="FTOM01000001">
    <property type="protein sequence ID" value="SIS52844.1"/>
    <property type="molecule type" value="Genomic_DNA"/>
</dbReference>
<dbReference type="InterPro" id="IPR000873">
    <property type="entry name" value="AMP-dep_synth/lig_dom"/>
</dbReference>
<dbReference type="InterPro" id="IPR002123">
    <property type="entry name" value="Plipid/glycerol_acylTrfase"/>
</dbReference>
<keyword evidence="3" id="KW-0436">Ligase</keyword>
<protein>
    <submittedName>
        <fullName evidence="3">Acyl-[acyl-carrier-protein]-phospholipid O-acyltransferase / long-chain-fatty-acid--[acyl-carrier-protein] ligase</fullName>
    </submittedName>
</protein>
<dbReference type="InterPro" id="IPR042099">
    <property type="entry name" value="ANL_N_sf"/>
</dbReference>
<dbReference type="Proteomes" id="UP000186098">
    <property type="component" value="Unassembled WGS sequence"/>
</dbReference>
<evidence type="ECO:0000256" key="1">
    <source>
        <dbReference type="ARBA" id="ARBA00006432"/>
    </source>
</evidence>
<dbReference type="SUPFAM" id="SSF56801">
    <property type="entry name" value="Acetyl-CoA synthetase-like"/>
    <property type="match status" value="1"/>
</dbReference>
<dbReference type="PANTHER" id="PTHR43201:SF8">
    <property type="entry name" value="ACYL-COA SYNTHETASE FAMILY MEMBER 3"/>
    <property type="match status" value="1"/>
</dbReference>
<name>A0A1N7JUG0_9RHOB</name>
<dbReference type="SUPFAM" id="SSF69593">
    <property type="entry name" value="Glycerol-3-phosphate (1)-acyltransferase"/>
    <property type="match status" value="1"/>
</dbReference>
<dbReference type="InterPro" id="IPR025110">
    <property type="entry name" value="AMP-bd_C"/>
</dbReference>
<dbReference type="SMART" id="SM00563">
    <property type="entry name" value="PlsC"/>
    <property type="match status" value="1"/>
</dbReference>
<dbReference type="Pfam" id="PF13193">
    <property type="entry name" value="AMP-binding_C"/>
    <property type="match status" value="1"/>
</dbReference>
<dbReference type="AlphaFoldDB" id="A0A1N7JUG0"/>
<dbReference type="Gene3D" id="3.30.300.30">
    <property type="match status" value="1"/>
</dbReference>
<keyword evidence="3" id="KW-0012">Acyltransferase</keyword>
<dbReference type="InterPro" id="IPR045851">
    <property type="entry name" value="AMP-bd_C_sf"/>
</dbReference>
<dbReference type="GO" id="GO:0031956">
    <property type="term" value="F:medium-chain fatty acid-CoA ligase activity"/>
    <property type="evidence" value="ECO:0007669"/>
    <property type="project" value="TreeGrafter"/>
</dbReference>
<dbReference type="PANTHER" id="PTHR43201">
    <property type="entry name" value="ACYL-COA SYNTHETASE"/>
    <property type="match status" value="1"/>
</dbReference>
<evidence type="ECO:0000313" key="3">
    <source>
        <dbReference type="EMBL" id="SIS52844.1"/>
    </source>
</evidence>
<dbReference type="GO" id="GO:0016746">
    <property type="term" value="F:acyltransferase activity"/>
    <property type="evidence" value="ECO:0007669"/>
    <property type="project" value="UniProtKB-KW"/>
</dbReference>
<proteinExistence type="inferred from homology"/>
<accession>A0A1N7JUG0</accession>